<dbReference type="InterPro" id="IPR046450">
    <property type="entry name" value="PA_dom_sf"/>
</dbReference>
<feature type="active site" description="Charge relay system" evidence="6 7">
    <location>
        <position position="198"/>
    </location>
</feature>
<evidence type="ECO:0000256" key="8">
    <source>
        <dbReference type="SAM" id="MobiDB-lite"/>
    </source>
</evidence>
<keyword evidence="5 7" id="KW-0720">Serine protease</keyword>
<dbReference type="Gene3D" id="3.50.30.30">
    <property type="match status" value="1"/>
</dbReference>
<proteinExistence type="inferred from homology"/>
<dbReference type="InterPro" id="IPR023828">
    <property type="entry name" value="Peptidase_S8_Ser-AS"/>
</dbReference>
<evidence type="ECO:0000256" key="5">
    <source>
        <dbReference type="ARBA" id="ARBA00022825"/>
    </source>
</evidence>
<organism evidence="11 12">
    <name type="scientific">Candidatus Egerieisoma faecipullorum</name>
    <dbReference type="NCBI Taxonomy" id="2840963"/>
    <lineage>
        <taxon>Bacteria</taxon>
        <taxon>Bacillati</taxon>
        <taxon>Bacillota</taxon>
        <taxon>Clostridia</taxon>
        <taxon>Eubacteriales</taxon>
        <taxon>Clostridiaceae</taxon>
        <taxon>Clostridiaceae incertae sedis</taxon>
        <taxon>Candidatus Egerieisoma</taxon>
    </lineage>
</organism>
<evidence type="ECO:0000256" key="9">
    <source>
        <dbReference type="SAM" id="SignalP"/>
    </source>
</evidence>
<comment type="similarity">
    <text evidence="1 7">Belongs to the peptidase S8 family.</text>
</comment>
<dbReference type="PROSITE" id="PS00137">
    <property type="entry name" value="SUBTILASE_HIS"/>
    <property type="match status" value="1"/>
</dbReference>
<reference evidence="11" key="2">
    <citation type="journal article" date="2021" name="PeerJ">
        <title>Extensive microbial diversity within the chicken gut microbiome revealed by metagenomics and culture.</title>
        <authorList>
            <person name="Gilroy R."/>
            <person name="Ravi A."/>
            <person name="Getino M."/>
            <person name="Pursley I."/>
            <person name="Horton D.L."/>
            <person name="Alikhan N.F."/>
            <person name="Baker D."/>
            <person name="Gharbi K."/>
            <person name="Hall N."/>
            <person name="Watson M."/>
            <person name="Adriaenssens E.M."/>
            <person name="Foster-Nyarko E."/>
            <person name="Jarju S."/>
            <person name="Secka A."/>
            <person name="Antonio M."/>
            <person name="Oren A."/>
            <person name="Chaudhuri R.R."/>
            <person name="La Ragione R."/>
            <person name="Hildebrand F."/>
            <person name="Pallen M.J."/>
        </authorList>
    </citation>
    <scope>NUCLEOTIDE SEQUENCE</scope>
    <source>
        <strain evidence="11">CHK195-4489</strain>
    </source>
</reference>
<dbReference type="PRINTS" id="PR00723">
    <property type="entry name" value="SUBTILISIN"/>
</dbReference>
<dbReference type="PROSITE" id="PS51257">
    <property type="entry name" value="PROKAR_LIPOPROTEIN"/>
    <property type="match status" value="1"/>
</dbReference>
<dbReference type="PANTHER" id="PTHR43399">
    <property type="entry name" value="SUBTILISIN-RELATED"/>
    <property type="match status" value="1"/>
</dbReference>
<feature type="domain" description="Dockerin" evidence="10">
    <location>
        <begin position="1053"/>
        <end position="1120"/>
    </location>
</feature>
<dbReference type="Pfam" id="PF06280">
    <property type="entry name" value="fn3_5"/>
    <property type="match status" value="1"/>
</dbReference>
<dbReference type="Pfam" id="PF00082">
    <property type="entry name" value="Peptidase_S8"/>
    <property type="match status" value="1"/>
</dbReference>
<feature type="chain" id="PRO_5038713158" evidence="9">
    <location>
        <begin position="21"/>
        <end position="1120"/>
    </location>
</feature>
<dbReference type="Pfam" id="PF02225">
    <property type="entry name" value="PA"/>
    <property type="match status" value="1"/>
</dbReference>
<dbReference type="InterPro" id="IPR051048">
    <property type="entry name" value="Peptidase_S8/S53_subtilisin"/>
</dbReference>
<dbReference type="InterPro" id="IPR036439">
    <property type="entry name" value="Dockerin_dom_sf"/>
</dbReference>
<sequence length="1120" mass="121039">MKKKFASIMVSFLVACSCLAAWLPEAVGAAFLEDYVEQYRKDTTDPAAVYAVVLTLEDKPLSEYEAARRLGTGTFVRTAEGQERYRALIEKQDALLTDLETVLARSVTAAYRYTAALNGICIYLSQSESERVLEHAASLGYGGMYLASAASVPESRRSDRPAASVSESRADASGPILEYVGNDGIYGDGTGTVVAVIDTELDFKHEYFTMKESGTGRLTKAYVDEISQYLSTASFQKDSYYVSEKLPYVANYENYTTNTYYDAQDIVHGSHVSGIAVGNGAGASGSRYQISGNAPNAQLVFMGNAHLRDETLFASFDDCLYLEVDVVNCSFGAEGVMLYGKTDALEFERKIVENLVKAGVQVCAAAGNSDKYALGGNALLSHPAYSIPGYPYNIPQALTIASAQNPFAVKTALEAADGSFFFGQINSGFDSDDLEGLSTEYVVIPGIGSAADFEGIDVSEKYALVRRGEISFEEKSKNAADAGAIGIIFYNNIAGESPSAAAGSVLPGFMVSLEDGEAMAALEKKTVRFRIFYSQQEGEPEVSAFTSWNCSNLLTLKPDLLCFGGNIYSSVPDNAYEFFNGTSMATPQAAGLYAILKQNVMQQKTKYGIEGQSDYPGVISKLLMSTAHPVSDPESRTVISPRRQGNGVPNVKDALETPAYIYTESAVDEYRPKLSLGDDAKRTGKFSFAFFVKNVSDTDVAYTLSYDLISDAVVGDATEDRSDDALAGYARNLSGEVIFRDSDGMEIKTVTVPAGAEVRVEAFVSLSKADMDYMDRYFENGTYAEGYIYLKNNENPDLLLSFMGFYGSWLDSPVFDAFLYDGGEAFFEPTYLYADGGLILGMNLMDLFAGEETPAVTVPYFSPDGNGVLDSFSVSTTFLRPVYDLTFKIYNEGGELVYEQFAGDSGSWAADRNAPLSQVKLGWDGRDTDGLVHNGKPYRMEYTCRVVPDDNAWTHAQLQIVIDTENPEVRTVFRGETADGTNLLYVNAEDHGEIQGALLISPDGELYSLSSASSSGNGGACIALTAPEDPSGYLVEIYDYAGNCTVIPAEATAPFLCGDTTGDGTVDGKDAALLLQYLAEWDVPLNVLASDVDMDGAVTGKDAALLLQYLAEWDVVLETP</sequence>
<dbReference type="GO" id="GO:0004252">
    <property type="term" value="F:serine-type endopeptidase activity"/>
    <property type="evidence" value="ECO:0007669"/>
    <property type="project" value="UniProtKB-UniRule"/>
</dbReference>
<dbReference type="Gene3D" id="3.40.50.200">
    <property type="entry name" value="Peptidase S8/S53 domain"/>
    <property type="match status" value="1"/>
</dbReference>
<dbReference type="InterPro" id="IPR015500">
    <property type="entry name" value="Peptidase_S8_subtilisin-rel"/>
</dbReference>
<keyword evidence="3 9" id="KW-0732">Signal</keyword>
<dbReference type="SUPFAM" id="SSF52025">
    <property type="entry name" value="PA domain"/>
    <property type="match status" value="1"/>
</dbReference>
<evidence type="ECO:0000256" key="1">
    <source>
        <dbReference type="ARBA" id="ARBA00011073"/>
    </source>
</evidence>
<dbReference type="EMBL" id="DVMM01000112">
    <property type="protein sequence ID" value="HIU29739.1"/>
    <property type="molecule type" value="Genomic_DNA"/>
</dbReference>
<name>A0A9D1L9A6_9CLOT</name>
<dbReference type="AlphaFoldDB" id="A0A9D1L9A6"/>
<keyword evidence="2 7" id="KW-0645">Protease</keyword>
<feature type="region of interest" description="Disordered" evidence="8">
    <location>
        <begin position="631"/>
        <end position="650"/>
    </location>
</feature>
<dbReference type="Gene3D" id="2.60.40.1710">
    <property type="entry name" value="Subtilisin-like superfamily"/>
    <property type="match status" value="1"/>
</dbReference>
<dbReference type="InterPro" id="IPR016134">
    <property type="entry name" value="Dockerin_dom"/>
</dbReference>
<dbReference type="InterPro" id="IPR036852">
    <property type="entry name" value="Peptidase_S8/S53_dom_sf"/>
</dbReference>
<dbReference type="GO" id="GO:0004553">
    <property type="term" value="F:hydrolase activity, hydrolyzing O-glycosyl compounds"/>
    <property type="evidence" value="ECO:0007669"/>
    <property type="project" value="InterPro"/>
</dbReference>
<feature type="active site" description="Charge relay system" evidence="6 7">
    <location>
        <position position="583"/>
    </location>
</feature>
<evidence type="ECO:0000256" key="6">
    <source>
        <dbReference type="PIRSR" id="PIRSR615500-1"/>
    </source>
</evidence>
<evidence type="ECO:0000256" key="3">
    <source>
        <dbReference type="ARBA" id="ARBA00022729"/>
    </source>
</evidence>
<evidence type="ECO:0000313" key="11">
    <source>
        <dbReference type="EMBL" id="HIU29739.1"/>
    </source>
</evidence>
<dbReference type="Proteomes" id="UP000824089">
    <property type="component" value="Unassembled WGS sequence"/>
</dbReference>
<gene>
    <name evidence="11" type="ORF">IAD50_05520</name>
</gene>
<dbReference type="SUPFAM" id="SSF52743">
    <property type="entry name" value="Subtilisin-like"/>
    <property type="match status" value="1"/>
</dbReference>
<dbReference type="Pfam" id="PF00404">
    <property type="entry name" value="Dockerin_1"/>
    <property type="match status" value="1"/>
</dbReference>
<dbReference type="GO" id="GO:0000272">
    <property type="term" value="P:polysaccharide catabolic process"/>
    <property type="evidence" value="ECO:0007669"/>
    <property type="project" value="InterPro"/>
</dbReference>
<reference evidence="11" key="1">
    <citation type="submission" date="2020-10" db="EMBL/GenBank/DDBJ databases">
        <authorList>
            <person name="Gilroy R."/>
        </authorList>
    </citation>
    <scope>NUCLEOTIDE SEQUENCE</scope>
    <source>
        <strain evidence="11">CHK195-4489</strain>
    </source>
</reference>
<feature type="signal peptide" evidence="9">
    <location>
        <begin position="1"/>
        <end position="20"/>
    </location>
</feature>
<dbReference type="PROSITE" id="PS00138">
    <property type="entry name" value="SUBTILASE_SER"/>
    <property type="match status" value="1"/>
</dbReference>
<evidence type="ECO:0000256" key="4">
    <source>
        <dbReference type="ARBA" id="ARBA00022801"/>
    </source>
</evidence>
<protein>
    <submittedName>
        <fullName evidence="11">S8 family serine peptidase</fullName>
    </submittedName>
</protein>
<comment type="caution">
    <text evidence="11">The sequence shown here is derived from an EMBL/GenBank/DDBJ whole genome shotgun (WGS) entry which is preliminary data.</text>
</comment>
<evidence type="ECO:0000313" key="12">
    <source>
        <dbReference type="Proteomes" id="UP000824089"/>
    </source>
</evidence>
<dbReference type="InterPro" id="IPR002105">
    <property type="entry name" value="Dockerin_1_rpt"/>
</dbReference>
<evidence type="ECO:0000256" key="2">
    <source>
        <dbReference type="ARBA" id="ARBA00022670"/>
    </source>
</evidence>
<dbReference type="InterPro" id="IPR000209">
    <property type="entry name" value="Peptidase_S8/S53_dom"/>
</dbReference>
<dbReference type="InterPro" id="IPR010435">
    <property type="entry name" value="C5a/SBT2-like_Fn3"/>
</dbReference>
<dbReference type="Gene3D" id="1.10.1330.10">
    <property type="entry name" value="Dockerin domain"/>
    <property type="match status" value="1"/>
</dbReference>
<dbReference type="SUPFAM" id="SSF63446">
    <property type="entry name" value="Type I dockerin domain"/>
    <property type="match status" value="1"/>
</dbReference>
<dbReference type="PANTHER" id="PTHR43399:SF4">
    <property type="entry name" value="CELL WALL-ASSOCIATED PROTEASE"/>
    <property type="match status" value="1"/>
</dbReference>
<feature type="active site" description="Charge relay system" evidence="6 7">
    <location>
        <position position="268"/>
    </location>
</feature>
<keyword evidence="4 7" id="KW-0378">Hydrolase</keyword>
<accession>A0A9D1L9A6</accession>
<dbReference type="CDD" id="cd14256">
    <property type="entry name" value="Dockerin_I"/>
    <property type="match status" value="1"/>
</dbReference>
<dbReference type="InterPro" id="IPR022398">
    <property type="entry name" value="Peptidase_S8_His-AS"/>
</dbReference>
<evidence type="ECO:0000256" key="7">
    <source>
        <dbReference type="PROSITE-ProRule" id="PRU01240"/>
    </source>
</evidence>
<dbReference type="PROSITE" id="PS51766">
    <property type="entry name" value="DOCKERIN"/>
    <property type="match status" value="1"/>
</dbReference>
<evidence type="ECO:0000259" key="10">
    <source>
        <dbReference type="PROSITE" id="PS51766"/>
    </source>
</evidence>
<dbReference type="InterPro" id="IPR003137">
    <property type="entry name" value="PA_domain"/>
</dbReference>
<dbReference type="PROSITE" id="PS51892">
    <property type="entry name" value="SUBTILASE"/>
    <property type="match status" value="1"/>
</dbReference>
<dbReference type="GO" id="GO:0006508">
    <property type="term" value="P:proteolysis"/>
    <property type="evidence" value="ECO:0007669"/>
    <property type="project" value="UniProtKB-KW"/>
</dbReference>